<protein>
    <submittedName>
        <fullName evidence="6">LysR family transcriptional regulator</fullName>
    </submittedName>
</protein>
<dbReference type="GO" id="GO:0003700">
    <property type="term" value="F:DNA-binding transcription factor activity"/>
    <property type="evidence" value="ECO:0007669"/>
    <property type="project" value="InterPro"/>
</dbReference>
<dbReference type="Proteomes" id="UP000334990">
    <property type="component" value="Unassembled WGS sequence"/>
</dbReference>
<dbReference type="AlphaFoldDB" id="A0A5M3VV97"/>
<dbReference type="GO" id="GO:0000976">
    <property type="term" value="F:transcription cis-regulatory region binding"/>
    <property type="evidence" value="ECO:0007669"/>
    <property type="project" value="TreeGrafter"/>
</dbReference>
<evidence type="ECO:0000259" key="5">
    <source>
        <dbReference type="PROSITE" id="PS50931"/>
    </source>
</evidence>
<evidence type="ECO:0000256" key="3">
    <source>
        <dbReference type="ARBA" id="ARBA00023125"/>
    </source>
</evidence>
<gene>
    <name evidence="6" type="ORF">Acor_03890</name>
</gene>
<dbReference type="InterPro" id="IPR036390">
    <property type="entry name" value="WH_DNA-bd_sf"/>
</dbReference>
<keyword evidence="7" id="KW-1185">Reference proteome</keyword>
<sequence length="321" mass="33915">MTLTQLSAFVFVGRLGSVKAAARALGVSEPAISQALAALRVHLGDPLVVRSGDRMLLTEGGRRLFPIASQMVALGAEAEAAIQTVRADRLHLVASGAIAEFVASSLTDVFGRRRAMETTCGEAATDEIPLLLTSRVADVSLGPRITGDRLVSDPVLRCRLIAVGSAAGNRDTWLVDPSVEDPASDTSRLLRLLRVPESRIRVYPSQTAAWDAAATGTGVAPAVGHLVARHLRRGDLTVIETAATPMDVNWYATTLEPTLRSPLASRFLEFLGTPAATQLMHSPEAGVPRARFRPAVHVSIWNGEIGGSYGRSSGSRGSAAL</sequence>
<dbReference type="OrthoDB" id="4512679at2"/>
<dbReference type="PROSITE" id="PS50931">
    <property type="entry name" value="HTH_LYSR"/>
    <property type="match status" value="1"/>
</dbReference>
<evidence type="ECO:0000256" key="2">
    <source>
        <dbReference type="ARBA" id="ARBA00023015"/>
    </source>
</evidence>
<accession>A0A5M3VV97</accession>
<evidence type="ECO:0000256" key="4">
    <source>
        <dbReference type="ARBA" id="ARBA00023163"/>
    </source>
</evidence>
<evidence type="ECO:0000313" key="6">
    <source>
        <dbReference type="EMBL" id="GER98327.1"/>
    </source>
</evidence>
<dbReference type="InterPro" id="IPR036388">
    <property type="entry name" value="WH-like_DNA-bd_sf"/>
</dbReference>
<dbReference type="PRINTS" id="PR00039">
    <property type="entry name" value="HTHLYSR"/>
</dbReference>
<feature type="domain" description="HTH lysR-type" evidence="5">
    <location>
        <begin position="1"/>
        <end position="58"/>
    </location>
</feature>
<dbReference type="PANTHER" id="PTHR30126">
    <property type="entry name" value="HTH-TYPE TRANSCRIPTIONAL REGULATOR"/>
    <property type="match status" value="1"/>
</dbReference>
<keyword evidence="2" id="KW-0805">Transcription regulation</keyword>
<name>A0A5M3VV97_9ACTN</name>
<comment type="similarity">
    <text evidence="1">Belongs to the LysR transcriptional regulatory family.</text>
</comment>
<dbReference type="InterPro" id="IPR000847">
    <property type="entry name" value="LysR_HTH_N"/>
</dbReference>
<keyword evidence="3" id="KW-0238">DNA-binding</keyword>
<dbReference type="InterPro" id="IPR005119">
    <property type="entry name" value="LysR_subst-bd"/>
</dbReference>
<evidence type="ECO:0000256" key="1">
    <source>
        <dbReference type="ARBA" id="ARBA00009437"/>
    </source>
</evidence>
<dbReference type="RefSeq" id="WP_155334780.1">
    <property type="nucleotide sequence ID" value="NZ_BAAABN010000078.1"/>
</dbReference>
<organism evidence="6 7">
    <name type="scientific">Acrocarpospora corrugata</name>
    <dbReference type="NCBI Taxonomy" id="35763"/>
    <lineage>
        <taxon>Bacteria</taxon>
        <taxon>Bacillati</taxon>
        <taxon>Actinomycetota</taxon>
        <taxon>Actinomycetes</taxon>
        <taxon>Streptosporangiales</taxon>
        <taxon>Streptosporangiaceae</taxon>
        <taxon>Acrocarpospora</taxon>
    </lineage>
</organism>
<dbReference type="SUPFAM" id="SSF53850">
    <property type="entry name" value="Periplasmic binding protein-like II"/>
    <property type="match status" value="1"/>
</dbReference>
<dbReference type="EMBL" id="BLAD01000036">
    <property type="protein sequence ID" value="GER98327.1"/>
    <property type="molecule type" value="Genomic_DNA"/>
</dbReference>
<proteinExistence type="inferred from homology"/>
<keyword evidence="4" id="KW-0804">Transcription</keyword>
<comment type="caution">
    <text evidence="6">The sequence shown here is derived from an EMBL/GenBank/DDBJ whole genome shotgun (WGS) entry which is preliminary data.</text>
</comment>
<dbReference type="Gene3D" id="1.10.10.10">
    <property type="entry name" value="Winged helix-like DNA-binding domain superfamily/Winged helix DNA-binding domain"/>
    <property type="match status" value="1"/>
</dbReference>
<dbReference type="Pfam" id="PF00126">
    <property type="entry name" value="HTH_1"/>
    <property type="match status" value="1"/>
</dbReference>
<reference evidence="6 7" key="1">
    <citation type="submission" date="2019-10" db="EMBL/GenBank/DDBJ databases">
        <title>Whole genome shotgun sequence of Acrocarpospora corrugata NBRC 13972.</title>
        <authorList>
            <person name="Ichikawa N."/>
            <person name="Kimura A."/>
            <person name="Kitahashi Y."/>
            <person name="Komaki H."/>
            <person name="Oguchi A."/>
        </authorList>
    </citation>
    <scope>NUCLEOTIDE SEQUENCE [LARGE SCALE GENOMIC DNA]</scope>
    <source>
        <strain evidence="6 7">NBRC 13972</strain>
    </source>
</reference>
<dbReference type="SUPFAM" id="SSF46785">
    <property type="entry name" value="Winged helix' DNA-binding domain"/>
    <property type="match status" value="1"/>
</dbReference>
<evidence type="ECO:0000313" key="7">
    <source>
        <dbReference type="Proteomes" id="UP000334990"/>
    </source>
</evidence>
<dbReference type="Pfam" id="PF03466">
    <property type="entry name" value="LysR_substrate"/>
    <property type="match status" value="1"/>
</dbReference>
<dbReference type="PANTHER" id="PTHR30126:SF39">
    <property type="entry name" value="HTH-TYPE TRANSCRIPTIONAL REGULATOR CYSL"/>
    <property type="match status" value="1"/>
</dbReference>